<dbReference type="PANTHER" id="PTHR47723:SF19">
    <property type="entry name" value="POLYNUCLEOTIDYL TRANSFERASE, RIBONUCLEASE H-LIKE SUPERFAMILY PROTEIN"/>
    <property type="match status" value="1"/>
</dbReference>
<gene>
    <name evidence="2" type="ORF">V6N12_009464</name>
</gene>
<accession>A0ABR2EAR6</accession>
<comment type="caution">
    <text evidence="2">The sequence shown here is derived from an EMBL/GenBank/DDBJ whole genome shotgun (WGS) entry which is preliminary data.</text>
</comment>
<dbReference type="InterPro" id="IPR044730">
    <property type="entry name" value="RNase_H-like_dom_plant"/>
</dbReference>
<dbReference type="InterPro" id="IPR012337">
    <property type="entry name" value="RNaseH-like_sf"/>
</dbReference>
<proteinExistence type="predicted"/>
<dbReference type="InterPro" id="IPR036397">
    <property type="entry name" value="RNaseH_sf"/>
</dbReference>
<keyword evidence="3" id="KW-1185">Reference proteome</keyword>
<dbReference type="SUPFAM" id="SSF53098">
    <property type="entry name" value="Ribonuclease H-like"/>
    <property type="match status" value="1"/>
</dbReference>
<dbReference type="InterPro" id="IPR002156">
    <property type="entry name" value="RNaseH_domain"/>
</dbReference>
<dbReference type="CDD" id="cd06222">
    <property type="entry name" value="RNase_H_like"/>
    <property type="match status" value="1"/>
</dbReference>
<dbReference type="EMBL" id="JBBPBM010000018">
    <property type="protein sequence ID" value="KAK8555316.1"/>
    <property type="molecule type" value="Genomic_DNA"/>
</dbReference>
<evidence type="ECO:0000313" key="3">
    <source>
        <dbReference type="Proteomes" id="UP001472677"/>
    </source>
</evidence>
<dbReference type="PANTHER" id="PTHR47723">
    <property type="entry name" value="OS05G0353850 PROTEIN"/>
    <property type="match status" value="1"/>
</dbReference>
<sequence length="163" mass="17980">MLSDVLPVSTQLSPKIWSSDGEEQVASNQAWVTPSVGWWKVNTDGSHIPVSGSATCGGVIRDCCGLEMVWPLGCRKLIIESDSKDAIRIVQQCHGCCGVNWLVLHIREALQRPWQVVVQFVSRTGNTVADRLAKMAHHASFETAYFEWPPWGCTGVLQSDEVT</sequence>
<feature type="domain" description="RNase H type-1" evidence="1">
    <location>
        <begin position="64"/>
        <end position="136"/>
    </location>
</feature>
<evidence type="ECO:0000259" key="1">
    <source>
        <dbReference type="Pfam" id="PF13456"/>
    </source>
</evidence>
<protein>
    <recommendedName>
        <fullName evidence="1">RNase H type-1 domain-containing protein</fullName>
    </recommendedName>
</protein>
<dbReference type="Proteomes" id="UP001472677">
    <property type="component" value="Unassembled WGS sequence"/>
</dbReference>
<dbReference type="Gene3D" id="3.30.420.10">
    <property type="entry name" value="Ribonuclease H-like superfamily/Ribonuclease H"/>
    <property type="match status" value="1"/>
</dbReference>
<evidence type="ECO:0000313" key="2">
    <source>
        <dbReference type="EMBL" id="KAK8555316.1"/>
    </source>
</evidence>
<organism evidence="2 3">
    <name type="scientific">Hibiscus sabdariffa</name>
    <name type="common">roselle</name>
    <dbReference type="NCBI Taxonomy" id="183260"/>
    <lineage>
        <taxon>Eukaryota</taxon>
        <taxon>Viridiplantae</taxon>
        <taxon>Streptophyta</taxon>
        <taxon>Embryophyta</taxon>
        <taxon>Tracheophyta</taxon>
        <taxon>Spermatophyta</taxon>
        <taxon>Magnoliopsida</taxon>
        <taxon>eudicotyledons</taxon>
        <taxon>Gunneridae</taxon>
        <taxon>Pentapetalae</taxon>
        <taxon>rosids</taxon>
        <taxon>malvids</taxon>
        <taxon>Malvales</taxon>
        <taxon>Malvaceae</taxon>
        <taxon>Malvoideae</taxon>
        <taxon>Hibiscus</taxon>
    </lineage>
</organism>
<reference evidence="2 3" key="1">
    <citation type="journal article" date="2024" name="G3 (Bethesda)">
        <title>Genome assembly of Hibiscus sabdariffa L. provides insights into metabolisms of medicinal natural products.</title>
        <authorList>
            <person name="Kim T."/>
        </authorList>
    </citation>
    <scope>NUCLEOTIDE SEQUENCE [LARGE SCALE GENOMIC DNA]</scope>
    <source>
        <strain evidence="2">TK-2024</strain>
        <tissue evidence="2">Old leaves</tissue>
    </source>
</reference>
<dbReference type="Pfam" id="PF13456">
    <property type="entry name" value="RVT_3"/>
    <property type="match status" value="1"/>
</dbReference>
<name>A0ABR2EAR6_9ROSI</name>
<dbReference type="InterPro" id="IPR053151">
    <property type="entry name" value="RNase_H-like"/>
</dbReference>